<organism evidence="2 3">
    <name type="scientific">Rhizopus azygosporus</name>
    <name type="common">Rhizopus microsporus var. azygosporus</name>
    <dbReference type="NCBI Taxonomy" id="86630"/>
    <lineage>
        <taxon>Eukaryota</taxon>
        <taxon>Fungi</taxon>
        <taxon>Fungi incertae sedis</taxon>
        <taxon>Mucoromycota</taxon>
        <taxon>Mucoromycotina</taxon>
        <taxon>Mucoromycetes</taxon>
        <taxon>Mucorales</taxon>
        <taxon>Mucorineae</taxon>
        <taxon>Rhizopodaceae</taxon>
        <taxon>Rhizopus</taxon>
    </lineage>
</organism>
<keyword evidence="3" id="KW-1185">Reference proteome</keyword>
<comment type="caution">
    <text evidence="2">The sequence shown here is derived from an EMBL/GenBank/DDBJ whole genome shotgun (WGS) entry which is preliminary data.</text>
</comment>
<name>A0A367IYP2_RHIAZ</name>
<dbReference type="Proteomes" id="UP000252139">
    <property type="component" value="Unassembled WGS sequence"/>
</dbReference>
<keyword evidence="1" id="KW-1133">Transmembrane helix</keyword>
<proteinExistence type="predicted"/>
<dbReference type="EMBL" id="PJQL01002884">
    <property type="protein sequence ID" value="RCH82813.1"/>
    <property type="molecule type" value="Genomic_DNA"/>
</dbReference>
<evidence type="ECO:0000313" key="3">
    <source>
        <dbReference type="Proteomes" id="UP000252139"/>
    </source>
</evidence>
<evidence type="ECO:0000256" key="1">
    <source>
        <dbReference type="SAM" id="Phobius"/>
    </source>
</evidence>
<feature type="non-terminal residue" evidence="2">
    <location>
        <position position="1"/>
    </location>
</feature>
<accession>A0A367IYP2</accession>
<reference evidence="2 3" key="1">
    <citation type="journal article" date="2018" name="G3 (Bethesda)">
        <title>Phylogenetic and Phylogenomic Definition of Rhizopus Species.</title>
        <authorList>
            <person name="Gryganskyi A.P."/>
            <person name="Golan J."/>
            <person name="Dolatabadi S."/>
            <person name="Mondo S."/>
            <person name="Robb S."/>
            <person name="Idnurm A."/>
            <person name="Muszewska A."/>
            <person name="Steczkiewicz K."/>
            <person name="Masonjones S."/>
            <person name="Liao H.L."/>
            <person name="Gajdeczka M.T."/>
            <person name="Anike F."/>
            <person name="Vuek A."/>
            <person name="Anishchenko I.M."/>
            <person name="Voigt K."/>
            <person name="de Hoog G.S."/>
            <person name="Smith M.E."/>
            <person name="Heitman J."/>
            <person name="Vilgalys R."/>
            <person name="Stajich J.E."/>
        </authorList>
    </citation>
    <scope>NUCLEOTIDE SEQUENCE [LARGE SCALE GENOMIC DNA]</scope>
    <source>
        <strain evidence="2 3">CBS 357.93</strain>
    </source>
</reference>
<gene>
    <name evidence="2" type="ORF">CU097_005341</name>
</gene>
<protein>
    <submittedName>
        <fullName evidence="2">Uncharacterized protein</fullName>
    </submittedName>
</protein>
<feature type="transmembrane region" description="Helical" evidence="1">
    <location>
        <begin position="32"/>
        <end position="51"/>
    </location>
</feature>
<keyword evidence="1" id="KW-0812">Transmembrane</keyword>
<evidence type="ECO:0000313" key="2">
    <source>
        <dbReference type="EMBL" id="RCH82813.1"/>
    </source>
</evidence>
<keyword evidence="1" id="KW-0472">Membrane</keyword>
<sequence>KAVTTRYTIDPTYGYSTIMPEDRDQKRHRYKVGTLALSAVILIWVSSSFVMNVRIHCMC</sequence>
<dbReference type="AlphaFoldDB" id="A0A367IYP2"/>